<evidence type="ECO:0000313" key="3">
    <source>
        <dbReference type="Proteomes" id="UP000024376"/>
    </source>
</evidence>
<dbReference type="AlphaFoldDB" id="A0A024S9Q3"/>
<gene>
    <name evidence="2" type="ORF">M419DRAFT_79149</name>
</gene>
<feature type="region of interest" description="Disordered" evidence="1">
    <location>
        <begin position="1"/>
        <end position="78"/>
    </location>
</feature>
<dbReference type="EMBL" id="KI911146">
    <property type="protein sequence ID" value="ETS02074.1"/>
    <property type="molecule type" value="Genomic_DNA"/>
</dbReference>
<sequence length="259" mass="27679">MPARTRKRKTSEEEEAGAEQVTKPATKTARTTKRKPKAGQGDATKGDTGAAKKGRAGANSGSSTGGRKQAKPSASVAKREIRKQADDLLLMLENRLDGAGSHIGSGAARGSLFSSKVDAVLKETGDIGLNKAIDTRCVVFESVHGRIKHLQELMDEFDTINKSSINIRKPTEGQQWTQDAENVAKVDKKAMEIAIQMLNRVIIAGEYSNLSRASAGSGSEVEQAAWKWLEGGMPAAEDTWGSAARETVRAFAAITKLLS</sequence>
<reference evidence="3" key="1">
    <citation type="journal article" date="2013" name="Ind. Biotechnol.">
        <title>Comparative genomics analysis of Trichoderma reesei strains.</title>
        <authorList>
            <person name="Koike H."/>
            <person name="Aerts A."/>
            <person name="LaButti K."/>
            <person name="Grigoriev I.V."/>
            <person name="Baker S.E."/>
        </authorList>
    </citation>
    <scope>NUCLEOTIDE SEQUENCE [LARGE SCALE GENOMIC DNA]</scope>
    <source>
        <strain evidence="3">ATCC 56765 / BCRC 32924 / NRRL 11460 / Rut C-30</strain>
    </source>
</reference>
<accession>A0A024S9Q3</accession>
<evidence type="ECO:0000313" key="2">
    <source>
        <dbReference type="EMBL" id="ETS02074.1"/>
    </source>
</evidence>
<dbReference type="KEGG" id="trr:M419DRAFT_79149"/>
<organism evidence="2 3">
    <name type="scientific">Hypocrea jecorina (strain ATCC 56765 / BCRC 32924 / NRRL 11460 / Rut C-30)</name>
    <name type="common">Trichoderma reesei</name>
    <dbReference type="NCBI Taxonomy" id="1344414"/>
    <lineage>
        <taxon>Eukaryota</taxon>
        <taxon>Fungi</taxon>
        <taxon>Dikarya</taxon>
        <taxon>Ascomycota</taxon>
        <taxon>Pezizomycotina</taxon>
        <taxon>Sordariomycetes</taxon>
        <taxon>Hypocreomycetidae</taxon>
        <taxon>Hypocreales</taxon>
        <taxon>Hypocreaceae</taxon>
        <taxon>Trichoderma</taxon>
    </lineage>
</organism>
<dbReference type="HOGENOM" id="CLU_1073870_0_0_1"/>
<evidence type="ECO:0000256" key="1">
    <source>
        <dbReference type="SAM" id="MobiDB-lite"/>
    </source>
</evidence>
<name>A0A024S9Q3_HYPJR</name>
<proteinExistence type="predicted"/>
<dbReference type="Proteomes" id="UP000024376">
    <property type="component" value="Unassembled WGS sequence"/>
</dbReference>
<dbReference type="OrthoDB" id="3598799at2759"/>
<protein>
    <submittedName>
        <fullName evidence="2">Uncharacterized protein</fullName>
    </submittedName>
</protein>